<dbReference type="SUPFAM" id="SSF158442">
    <property type="entry name" value="DsbB-like"/>
    <property type="match status" value="1"/>
</dbReference>
<organism evidence="14 15">
    <name type="scientific">Sediminibacillus halophilus</name>
    <dbReference type="NCBI Taxonomy" id="482461"/>
    <lineage>
        <taxon>Bacteria</taxon>
        <taxon>Bacillati</taxon>
        <taxon>Bacillota</taxon>
        <taxon>Bacilli</taxon>
        <taxon>Bacillales</taxon>
        <taxon>Bacillaceae</taxon>
        <taxon>Sediminibacillus</taxon>
    </lineage>
</organism>
<feature type="transmembrane region" description="Helical" evidence="13">
    <location>
        <begin position="42"/>
        <end position="60"/>
    </location>
</feature>
<evidence type="ECO:0000256" key="4">
    <source>
        <dbReference type="ARBA" id="ARBA00022692"/>
    </source>
</evidence>
<comment type="similarity">
    <text evidence="2 12">Belongs to the DsbB family. BdbC subfamily.</text>
</comment>
<dbReference type="InterPro" id="IPR023380">
    <property type="entry name" value="DsbB-like_sf"/>
</dbReference>
<dbReference type="Gene3D" id="1.20.1550.10">
    <property type="entry name" value="DsbB-like"/>
    <property type="match status" value="1"/>
</dbReference>
<keyword evidence="5 12" id="KW-0249">Electron transport</keyword>
<dbReference type="GO" id="GO:0015035">
    <property type="term" value="F:protein-disulfide reductase activity"/>
    <property type="evidence" value="ECO:0007669"/>
    <property type="project" value="UniProtKB-UniRule"/>
</dbReference>
<evidence type="ECO:0000256" key="13">
    <source>
        <dbReference type="SAM" id="Phobius"/>
    </source>
</evidence>
<evidence type="ECO:0000313" key="15">
    <source>
        <dbReference type="Proteomes" id="UP000182347"/>
    </source>
</evidence>
<keyword evidence="12" id="KW-1003">Cell membrane</keyword>
<dbReference type="PANTHER" id="PTHR43469:SF1">
    <property type="entry name" value="SPBETA PROPHAGE-DERIVED DISULFIDE BOND FORMATION PROTEIN B"/>
    <property type="match status" value="1"/>
</dbReference>
<dbReference type="HAMAP" id="MF_00287">
    <property type="entry name" value="BdbC"/>
    <property type="match status" value="1"/>
</dbReference>
<keyword evidence="4 12" id="KW-0812">Transmembrane</keyword>
<keyword evidence="11 12" id="KW-0676">Redox-active center</keyword>
<sequence>MASSQQTKENILLIIWGQAVVAMLGSLFFSEFMGYEPCELCWYQRILMYPLVIIYGYAAVKKDIRFGLPGLIMSGIGICVSTYHYLIQKLPALHEAGESCGLVPCNGQYVNYFGFITIPFLALIAFLVIFVFHIILLLQQRRGNE</sequence>
<evidence type="ECO:0000256" key="3">
    <source>
        <dbReference type="ARBA" id="ARBA00022448"/>
    </source>
</evidence>
<comment type="caution">
    <text evidence="12">Lacks conserved residue(s) required for the propagation of feature annotation.</text>
</comment>
<dbReference type="STRING" id="482461.SAMN05216244_1497"/>
<protein>
    <recommendedName>
        <fullName evidence="12">Probable disulfide formation protein</fullName>
    </recommendedName>
    <alternativeName>
        <fullName evidence="12">Disulfide oxidoreductase</fullName>
    </alternativeName>
    <alternativeName>
        <fullName evidence="12">Thiol-disulfide oxidoreductase</fullName>
    </alternativeName>
</protein>
<comment type="subcellular location">
    <subcellularLocation>
        <location evidence="12">Cell membrane</location>
        <topology evidence="12">Multi-pass membrane protein</topology>
    </subcellularLocation>
    <subcellularLocation>
        <location evidence="1">Membrane</location>
        <topology evidence="1">Multi-pass membrane protein</topology>
    </subcellularLocation>
</comment>
<keyword evidence="9 12" id="KW-1015">Disulfide bond</keyword>
<name>A0A1G9PPG7_9BACI</name>
<evidence type="ECO:0000256" key="11">
    <source>
        <dbReference type="ARBA" id="ARBA00023284"/>
    </source>
</evidence>
<evidence type="ECO:0000256" key="10">
    <source>
        <dbReference type="ARBA" id="ARBA00023186"/>
    </source>
</evidence>
<feature type="disulfide bond" description="Redox-active" evidence="12">
    <location>
        <begin position="38"/>
        <end position="41"/>
    </location>
</feature>
<dbReference type="GO" id="GO:0006457">
    <property type="term" value="P:protein folding"/>
    <property type="evidence" value="ECO:0007669"/>
    <property type="project" value="InterPro"/>
</dbReference>
<dbReference type="AlphaFoldDB" id="A0A1G9PPG7"/>
<keyword evidence="10 12" id="KW-0143">Chaperone</keyword>
<evidence type="ECO:0000256" key="9">
    <source>
        <dbReference type="ARBA" id="ARBA00023157"/>
    </source>
</evidence>
<evidence type="ECO:0000313" key="14">
    <source>
        <dbReference type="EMBL" id="SDM00127.1"/>
    </source>
</evidence>
<keyword evidence="8 12" id="KW-0472">Membrane</keyword>
<feature type="transmembrane region" description="Helical" evidence="13">
    <location>
        <begin position="67"/>
        <end position="86"/>
    </location>
</feature>
<keyword evidence="7 12" id="KW-0560">Oxidoreductase</keyword>
<evidence type="ECO:0000256" key="7">
    <source>
        <dbReference type="ARBA" id="ARBA00023002"/>
    </source>
</evidence>
<dbReference type="GO" id="GO:0005886">
    <property type="term" value="C:plasma membrane"/>
    <property type="evidence" value="ECO:0007669"/>
    <property type="project" value="UniProtKB-SubCell"/>
</dbReference>
<keyword evidence="15" id="KW-1185">Reference proteome</keyword>
<proteinExistence type="inferred from homology"/>
<feature type="transmembrane region" description="Helical" evidence="13">
    <location>
        <begin position="112"/>
        <end position="138"/>
    </location>
</feature>
<dbReference type="InterPro" id="IPR012187">
    <property type="entry name" value="Disulphide_bond_form_BdbC"/>
</dbReference>
<keyword evidence="6 12" id="KW-1133">Transmembrane helix</keyword>
<reference evidence="15" key="1">
    <citation type="submission" date="2016-10" db="EMBL/GenBank/DDBJ databases">
        <authorList>
            <person name="Varghese N."/>
            <person name="Submissions S."/>
        </authorList>
    </citation>
    <scope>NUCLEOTIDE SEQUENCE [LARGE SCALE GENOMIC DNA]</scope>
    <source>
        <strain evidence="15">CGMCC 1.6199</strain>
    </source>
</reference>
<dbReference type="RefSeq" id="WP_074598148.1">
    <property type="nucleotide sequence ID" value="NZ_FNHF01000001.1"/>
</dbReference>
<evidence type="ECO:0000256" key="1">
    <source>
        <dbReference type="ARBA" id="ARBA00004141"/>
    </source>
</evidence>
<dbReference type="EMBL" id="FNHF01000001">
    <property type="protein sequence ID" value="SDM00127.1"/>
    <property type="molecule type" value="Genomic_DNA"/>
</dbReference>
<evidence type="ECO:0000256" key="2">
    <source>
        <dbReference type="ARBA" id="ARBA00007602"/>
    </source>
</evidence>
<dbReference type="Proteomes" id="UP000182347">
    <property type="component" value="Unassembled WGS sequence"/>
</dbReference>
<dbReference type="InterPro" id="IPR003752">
    <property type="entry name" value="DiS_bond_form_DsbB/BdbC"/>
</dbReference>
<dbReference type="OrthoDB" id="158402at2"/>
<accession>A0A1G9PPG7</accession>
<feature type="transmembrane region" description="Helical" evidence="13">
    <location>
        <begin position="12"/>
        <end position="30"/>
    </location>
</feature>
<comment type="function">
    <text evidence="12">Required for disulfide bond formation in some proteins.</text>
</comment>
<dbReference type="PANTHER" id="PTHR43469">
    <property type="entry name" value="DISULFIDE FORMATION PROTEIN-RELATED"/>
    <property type="match status" value="1"/>
</dbReference>
<dbReference type="Pfam" id="PF02600">
    <property type="entry name" value="DsbB"/>
    <property type="match status" value="1"/>
</dbReference>
<evidence type="ECO:0000256" key="8">
    <source>
        <dbReference type="ARBA" id="ARBA00023136"/>
    </source>
</evidence>
<keyword evidence="3 12" id="KW-0813">Transport</keyword>
<evidence type="ECO:0000256" key="6">
    <source>
        <dbReference type="ARBA" id="ARBA00022989"/>
    </source>
</evidence>
<evidence type="ECO:0000256" key="12">
    <source>
        <dbReference type="HAMAP-Rule" id="MF_00287"/>
    </source>
</evidence>
<gene>
    <name evidence="12" type="primary">bdbC</name>
    <name evidence="14" type="ORF">SAMN05216244_1497</name>
</gene>
<dbReference type="NCBIfam" id="NF002849">
    <property type="entry name" value="PRK03113.1"/>
    <property type="match status" value="1"/>
</dbReference>
<dbReference type="PIRSF" id="PIRSF036659">
    <property type="entry name" value="BdbC"/>
    <property type="match status" value="1"/>
</dbReference>
<evidence type="ECO:0000256" key="5">
    <source>
        <dbReference type="ARBA" id="ARBA00022982"/>
    </source>
</evidence>